<comment type="caution">
    <text evidence="1">The sequence shown here is derived from an EMBL/GenBank/DDBJ whole genome shotgun (WGS) entry which is preliminary data.</text>
</comment>
<keyword evidence="2" id="KW-1185">Reference proteome</keyword>
<proteinExistence type="predicted"/>
<dbReference type="InterPro" id="IPR016181">
    <property type="entry name" value="Acyl_CoA_acyltransferase"/>
</dbReference>
<name>A0A9X0RED7_VIBME</name>
<dbReference type="EMBL" id="JACRUP010000037">
    <property type="protein sequence ID" value="MBC5853346.1"/>
    <property type="molecule type" value="Genomic_DNA"/>
</dbReference>
<reference evidence="1" key="1">
    <citation type="submission" date="2020-08" db="EMBL/GenBank/DDBJ databases">
        <title>Genome Sequencing and Pan-Genome Analysis of Migratory bird Vibrio Strains, Inner Mongolia.</title>
        <authorList>
            <person name="Zheng L."/>
        </authorList>
    </citation>
    <scope>NUCLEOTIDE SEQUENCE</scope>
    <source>
        <strain evidence="1">M13F</strain>
    </source>
</reference>
<evidence type="ECO:0000313" key="1">
    <source>
        <dbReference type="EMBL" id="MBC5853346.1"/>
    </source>
</evidence>
<sequence>MQIPILHFEHVETLKLPLIKRFYKQHYPSAKPKSDELIIAAYENHHIKAVVRFRSIADYRLLTGMAVVSDERSKGIGQALLLYCKKNILKHNDYCFAYPHLTSFYTLGNFYTQRPDQLPAELRTLLKRYQASGKSLIPMMYKDDLC</sequence>
<dbReference type="Gene3D" id="3.40.630.30">
    <property type="match status" value="1"/>
</dbReference>
<organism evidence="1 2">
    <name type="scientific">Vibrio metschnikovii</name>
    <dbReference type="NCBI Taxonomy" id="28172"/>
    <lineage>
        <taxon>Bacteria</taxon>
        <taxon>Pseudomonadati</taxon>
        <taxon>Pseudomonadota</taxon>
        <taxon>Gammaproteobacteria</taxon>
        <taxon>Vibrionales</taxon>
        <taxon>Vibrionaceae</taxon>
        <taxon>Vibrio</taxon>
    </lineage>
</organism>
<dbReference type="AlphaFoldDB" id="A0A9X0RED7"/>
<dbReference type="SUPFAM" id="SSF55729">
    <property type="entry name" value="Acyl-CoA N-acyltransferases (Nat)"/>
    <property type="match status" value="1"/>
</dbReference>
<gene>
    <name evidence="1" type="ORF">H8Q88_20935</name>
</gene>
<accession>A0A9X0RED7</accession>
<dbReference type="Proteomes" id="UP000615796">
    <property type="component" value="Unassembled WGS sequence"/>
</dbReference>
<protein>
    <submittedName>
        <fullName evidence="1">GNAT family N-acetyltransferase</fullName>
    </submittedName>
</protein>
<evidence type="ECO:0000313" key="2">
    <source>
        <dbReference type="Proteomes" id="UP000615796"/>
    </source>
</evidence>